<organism evidence="1 2">
    <name type="scientific">Neophaeococcomyces mojaviensis</name>
    <dbReference type="NCBI Taxonomy" id="3383035"/>
    <lineage>
        <taxon>Eukaryota</taxon>
        <taxon>Fungi</taxon>
        <taxon>Dikarya</taxon>
        <taxon>Ascomycota</taxon>
        <taxon>Pezizomycotina</taxon>
        <taxon>Eurotiomycetes</taxon>
        <taxon>Chaetothyriomycetidae</taxon>
        <taxon>Chaetothyriales</taxon>
        <taxon>Chaetothyriales incertae sedis</taxon>
        <taxon>Neophaeococcomyces</taxon>
    </lineage>
</organism>
<comment type="caution">
    <text evidence="1">The sequence shown here is derived from an EMBL/GenBank/DDBJ whole genome shotgun (WGS) entry which is preliminary data.</text>
</comment>
<keyword evidence="2" id="KW-1185">Reference proteome</keyword>
<dbReference type="Proteomes" id="UP001172386">
    <property type="component" value="Unassembled WGS sequence"/>
</dbReference>
<reference evidence="1" key="1">
    <citation type="submission" date="2022-10" db="EMBL/GenBank/DDBJ databases">
        <title>Culturing micro-colonial fungi from biological soil crusts in the Mojave desert and describing Neophaeococcomyces mojavensis, and introducing the new genera and species Taxawa tesnikishii.</title>
        <authorList>
            <person name="Kurbessoian T."/>
            <person name="Stajich J.E."/>
        </authorList>
    </citation>
    <scope>NUCLEOTIDE SEQUENCE</scope>
    <source>
        <strain evidence="1">JES_112</strain>
    </source>
</reference>
<name>A0ACC2ZZH5_9EURO</name>
<gene>
    <name evidence="1" type="ORF">H2198_007642</name>
</gene>
<sequence>MQEPDHEMQMTADDELSLAYRSKPQAHLTEDRIDGQEVLKYMGDDLGAYTLLLCCLNHIGELEEALGSSLILTKIKEAVQCALRGVRHDFEDRADAVDSRLLKQELFLARYLMVKDKFTASFLFSSMDPILTRTSWTSSSQLDKFARNSLYCLQKQKSIHSDAEYLCEDLGSTSDVWLPATTNPAETIAAYRKAETDIRAVMQSIIFDQEACRKVFLCRQQDNLNEFGIRAFPALIIAFRRQDKRTAFKMLEDSPALIREVDIFERTLLHYAICSCDIHSLQKIAKLCPDAIRSGLPDIFGLSPLALAVLKNHPNMFEFLTQKGANFLPCDIWGRTLMETAARLDRRVIVNTMIMRNQWLASPPVSVLWHALDGRHEELAKIILPYCKDLGWYEPIGIEETASLATQKGFDNLAKQIRDLRPVADLDQQSLLCLEQVRVNRTAGHYSELPASTTIEGFITHPNHVLAIDPADMMFNFAPQSLQVAEPSSGTTDEPLSFGYSQNQVF</sequence>
<proteinExistence type="predicted"/>
<evidence type="ECO:0000313" key="2">
    <source>
        <dbReference type="Proteomes" id="UP001172386"/>
    </source>
</evidence>
<evidence type="ECO:0000313" key="1">
    <source>
        <dbReference type="EMBL" id="KAJ9653131.1"/>
    </source>
</evidence>
<accession>A0ACC2ZZH5</accession>
<protein>
    <submittedName>
        <fullName evidence="1">Uncharacterized protein</fullName>
    </submittedName>
</protein>
<dbReference type="EMBL" id="JAPDRQ010000165">
    <property type="protein sequence ID" value="KAJ9653131.1"/>
    <property type="molecule type" value="Genomic_DNA"/>
</dbReference>